<dbReference type="Pfam" id="PF01753">
    <property type="entry name" value="zf-MYND"/>
    <property type="match status" value="1"/>
</dbReference>
<keyword evidence="12" id="KW-0175">Coiled coil</keyword>
<dbReference type="InterPro" id="IPR050869">
    <property type="entry name" value="H3K4_H4K5_MeTrfase"/>
</dbReference>
<feature type="domain" description="MYND-type" evidence="15">
    <location>
        <begin position="225"/>
        <end position="269"/>
    </location>
</feature>
<dbReference type="SUPFAM" id="SSF82199">
    <property type="entry name" value="SET domain"/>
    <property type="match status" value="1"/>
</dbReference>
<keyword evidence="5 11" id="KW-0863">Zinc-finger</keyword>
<keyword evidence="4" id="KW-0479">Metal-binding</keyword>
<dbReference type="CDD" id="cd20071">
    <property type="entry name" value="SET_SMYD"/>
    <property type="match status" value="1"/>
</dbReference>
<feature type="domain" description="SET" evidence="14">
    <location>
        <begin position="170"/>
        <end position="456"/>
    </location>
</feature>
<evidence type="ECO:0000256" key="6">
    <source>
        <dbReference type="ARBA" id="ARBA00022787"/>
    </source>
</evidence>
<comment type="caution">
    <text evidence="16">The sequence shown here is derived from an EMBL/GenBank/DDBJ whole genome shotgun (WGS) entry which is preliminary data.</text>
</comment>
<dbReference type="GO" id="GO:0005742">
    <property type="term" value="C:mitochondrial outer membrane translocase complex"/>
    <property type="evidence" value="ECO:0007669"/>
    <property type="project" value="InterPro"/>
</dbReference>
<evidence type="ECO:0000313" key="17">
    <source>
        <dbReference type="Proteomes" id="UP000317494"/>
    </source>
</evidence>
<keyword evidence="8 13" id="KW-1133">Transmembrane helix</keyword>
<dbReference type="Gene3D" id="1.20.960.10">
    <property type="entry name" value="Mitochondrial outer membrane translocase complex, subunit Tom20 domain"/>
    <property type="match status" value="1"/>
</dbReference>
<keyword evidence="7" id="KW-0862">Zinc</keyword>
<evidence type="ECO:0000256" key="9">
    <source>
        <dbReference type="ARBA" id="ARBA00023128"/>
    </source>
</evidence>
<dbReference type="PROSITE" id="PS50865">
    <property type="entry name" value="ZF_MYND_2"/>
    <property type="match status" value="1"/>
</dbReference>
<dbReference type="Proteomes" id="UP000317494">
    <property type="component" value="Unassembled WGS sequence"/>
</dbReference>
<dbReference type="GO" id="GO:0008270">
    <property type="term" value="F:zinc ion binding"/>
    <property type="evidence" value="ECO:0007669"/>
    <property type="project" value="UniProtKB-KW"/>
</dbReference>
<evidence type="ECO:0000256" key="4">
    <source>
        <dbReference type="ARBA" id="ARBA00022723"/>
    </source>
</evidence>
<comment type="similarity">
    <text evidence="2">Belongs to the Tom20 family.</text>
</comment>
<dbReference type="InterPro" id="IPR002056">
    <property type="entry name" value="MAS20"/>
</dbReference>
<dbReference type="PROSITE" id="PS01360">
    <property type="entry name" value="ZF_MYND_1"/>
    <property type="match status" value="1"/>
</dbReference>
<evidence type="ECO:0000256" key="7">
    <source>
        <dbReference type="ARBA" id="ARBA00022833"/>
    </source>
</evidence>
<dbReference type="SMART" id="SM00317">
    <property type="entry name" value="SET"/>
    <property type="match status" value="1"/>
</dbReference>
<dbReference type="InterPro" id="IPR023392">
    <property type="entry name" value="Tom20_dom_sf"/>
</dbReference>
<dbReference type="InterPro" id="IPR001214">
    <property type="entry name" value="SET_dom"/>
</dbReference>
<evidence type="ECO:0000256" key="5">
    <source>
        <dbReference type="ARBA" id="ARBA00022771"/>
    </source>
</evidence>
<keyword evidence="6" id="KW-1000">Mitochondrion outer membrane</keyword>
<dbReference type="AlphaFoldDB" id="A0A507CE29"/>
<dbReference type="Gene3D" id="6.10.140.2220">
    <property type="match status" value="1"/>
</dbReference>
<evidence type="ECO:0000256" key="13">
    <source>
        <dbReference type="SAM" id="Phobius"/>
    </source>
</evidence>
<dbReference type="Gene3D" id="2.170.270.10">
    <property type="entry name" value="SET domain"/>
    <property type="match status" value="1"/>
</dbReference>
<name>A0A507CE29_9FUNG</name>
<dbReference type="GO" id="GO:0006886">
    <property type="term" value="P:intracellular protein transport"/>
    <property type="evidence" value="ECO:0007669"/>
    <property type="project" value="InterPro"/>
</dbReference>
<dbReference type="PROSITE" id="PS50280">
    <property type="entry name" value="SET"/>
    <property type="match status" value="1"/>
</dbReference>
<evidence type="ECO:0008006" key="18">
    <source>
        <dbReference type="Google" id="ProtNLM"/>
    </source>
</evidence>
<dbReference type="GO" id="GO:0005634">
    <property type="term" value="C:nucleus"/>
    <property type="evidence" value="ECO:0007669"/>
    <property type="project" value="TreeGrafter"/>
</dbReference>
<keyword evidence="17" id="KW-1185">Reference proteome</keyword>
<evidence type="ECO:0000313" key="16">
    <source>
        <dbReference type="EMBL" id="TPX39770.1"/>
    </source>
</evidence>
<dbReference type="STRING" id="286115.A0A507CE29"/>
<reference evidence="16 17" key="1">
    <citation type="journal article" date="2019" name="Sci. Rep.">
        <title>Comparative genomics of chytrid fungi reveal insights into the obligate biotrophic and pathogenic lifestyle of Synchytrium endobioticum.</title>
        <authorList>
            <person name="van de Vossenberg B.T.L.H."/>
            <person name="Warris S."/>
            <person name="Nguyen H.D.T."/>
            <person name="van Gent-Pelzer M.P.E."/>
            <person name="Joly D.L."/>
            <person name="van de Geest H.C."/>
            <person name="Bonants P.J.M."/>
            <person name="Smith D.S."/>
            <person name="Levesque C.A."/>
            <person name="van der Lee T.A.J."/>
        </authorList>
    </citation>
    <scope>NUCLEOTIDE SEQUENCE [LARGE SCALE GENOMIC DNA]</scope>
    <source>
        <strain evidence="16 17">MB42</strain>
    </source>
</reference>
<evidence type="ECO:0000256" key="12">
    <source>
        <dbReference type="SAM" id="Coils"/>
    </source>
</evidence>
<keyword evidence="9" id="KW-0496">Mitochondrion</keyword>
<gene>
    <name evidence="16" type="ORF">SeMB42_g06258</name>
</gene>
<dbReference type="SUPFAM" id="SSF47157">
    <property type="entry name" value="Mitochondrial import receptor subunit Tom20"/>
    <property type="match status" value="1"/>
</dbReference>
<dbReference type="PANTHER" id="PTHR12197:SF251">
    <property type="entry name" value="EG:BACR7C10.4 PROTEIN"/>
    <property type="match status" value="1"/>
</dbReference>
<sequence length="487" mass="54923">MASTVDGWSWKDYMVGTSIAVGVATASYLVYFDYKRRNDPSFRNTIKKQRKAAIKAKAEEEAARAKSRAAAAAGTVSDGPDKVPTNIEEKEKYFMDQLQSGEILYRKGPAHFQAAASCFMKAMRVYPQPLELIGLFQKSLPEPVFQLLMEMMAAEVKKKQEEYYQNFPRPSMNVKAKETIHGQTADGKTMIRRGLMVTKSFKAGQVIYQEKPLVAQSNTLSEDYCEHCLKSLANLGPDDAMSCPHCHTTNYCSEQCQQSAWSEHHKFVCPPSSSQLIKHSFDESKSKIALMVLKFVGRVIKEDQDNQNAIVDDSQYSNWDHIERLMFMDLSQSDKKEDEKELDLVLGAFQGKIPQIESFLTLDRYQMLKGKFMYNMIGITSTLLGNNISETPTTDICRTSSPPSSHIGAGLYHITSYISHSCAPNTTIRFVNESSEIQVVAESDLSEGDEILVSWIAAQDKDVRSRRDELHTKFKFRCQCEKCATEA</sequence>
<keyword evidence="10 13" id="KW-0472">Membrane</keyword>
<protein>
    <recommendedName>
        <fullName evidence="18">MYND-type domain-containing protein</fullName>
    </recommendedName>
</protein>
<dbReference type="PANTHER" id="PTHR12197">
    <property type="entry name" value="HISTONE-LYSINE N-METHYLTRANSFERASE SMYD"/>
    <property type="match status" value="1"/>
</dbReference>
<dbReference type="InterPro" id="IPR002893">
    <property type="entry name" value="Znf_MYND"/>
</dbReference>
<dbReference type="Pfam" id="PF00856">
    <property type="entry name" value="SET"/>
    <property type="match status" value="1"/>
</dbReference>
<feature type="transmembrane region" description="Helical" evidence="13">
    <location>
        <begin position="13"/>
        <end position="34"/>
    </location>
</feature>
<evidence type="ECO:0000259" key="15">
    <source>
        <dbReference type="PROSITE" id="PS50865"/>
    </source>
</evidence>
<evidence type="ECO:0000256" key="3">
    <source>
        <dbReference type="ARBA" id="ARBA00022692"/>
    </source>
</evidence>
<dbReference type="Pfam" id="PF02064">
    <property type="entry name" value="MAS20"/>
    <property type="match status" value="1"/>
</dbReference>
<dbReference type="VEuPathDB" id="FungiDB:SeMB42_g06258"/>
<dbReference type="PRINTS" id="PR00351">
    <property type="entry name" value="OM20RECEPTOR"/>
</dbReference>
<evidence type="ECO:0000256" key="1">
    <source>
        <dbReference type="ARBA" id="ARBA00004572"/>
    </source>
</evidence>
<evidence type="ECO:0000256" key="8">
    <source>
        <dbReference type="ARBA" id="ARBA00022989"/>
    </source>
</evidence>
<dbReference type="Gene3D" id="1.10.220.160">
    <property type="match status" value="1"/>
</dbReference>
<dbReference type="SUPFAM" id="SSF144232">
    <property type="entry name" value="HIT/MYND zinc finger-like"/>
    <property type="match status" value="1"/>
</dbReference>
<dbReference type="GO" id="GO:0006605">
    <property type="term" value="P:protein targeting"/>
    <property type="evidence" value="ECO:0007669"/>
    <property type="project" value="InterPro"/>
</dbReference>
<dbReference type="InterPro" id="IPR046341">
    <property type="entry name" value="SET_dom_sf"/>
</dbReference>
<comment type="subcellular location">
    <subcellularLocation>
        <location evidence="1">Mitochondrion outer membrane</location>
        <topology evidence="1">Single-pass membrane protein</topology>
    </subcellularLocation>
</comment>
<proteinExistence type="inferred from homology"/>
<evidence type="ECO:0000256" key="2">
    <source>
        <dbReference type="ARBA" id="ARBA00005792"/>
    </source>
</evidence>
<evidence type="ECO:0000256" key="10">
    <source>
        <dbReference type="ARBA" id="ARBA00023136"/>
    </source>
</evidence>
<evidence type="ECO:0000259" key="14">
    <source>
        <dbReference type="PROSITE" id="PS50280"/>
    </source>
</evidence>
<accession>A0A507CE29</accession>
<feature type="coiled-coil region" evidence="12">
    <location>
        <begin position="48"/>
        <end position="75"/>
    </location>
</feature>
<dbReference type="EMBL" id="QEAN01000340">
    <property type="protein sequence ID" value="TPX39770.1"/>
    <property type="molecule type" value="Genomic_DNA"/>
</dbReference>
<organism evidence="16 17">
    <name type="scientific">Synchytrium endobioticum</name>
    <dbReference type="NCBI Taxonomy" id="286115"/>
    <lineage>
        <taxon>Eukaryota</taxon>
        <taxon>Fungi</taxon>
        <taxon>Fungi incertae sedis</taxon>
        <taxon>Chytridiomycota</taxon>
        <taxon>Chytridiomycota incertae sedis</taxon>
        <taxon>Chytridiomycetes</taxon>
        <taxon>Synchytriales</taxon>
        <taxon>Synchytriaceae</taxon>
        <taxon>Synchytrium</taxon>
    </lineage>
</organism>
<keyword evidence="3 13" id="KW-0812">Transmembrane</keyword>
<evidence type="ECO:0000256" key="11">
    <source>
        <dbReference type="PROSITE-ProRule" id="PRU00134"/>
    </source>
</evidence>